<dbReference type="RefSeq" id="WP_119782847.1">
    <property type="nucleotide sequence ID" value="NZ_QYUK01000016.1"/>
</dbReference>
<dbReference type="PANTHER" id="PTHR41259">
    <property type="entry name" value="DOUBLE-STRAND BREAK REPAIR RAD50 ATPASE, PUTATIVE-RELATED"/>
    <property type="match status" value="1"/>
</dbReference>
<dbReference type="EMBL" id="QYUK01000016">
    <property type="protein sequence ID" value="RJF80797.1"/>
    <property type="molecule type" value="Genomic_DNA"/>
</dbReference>
<feature type="coiled-coil region" evidence="1">
    <location>
        <begin position="184"/>
        <end position="211"/>
    </location>
</feature>
<dbReference type="OrthoDB" id="9764467at2"/>
<evidence type="ECO:0000313" key="3">
    <source>
        <dbReference type="EMBL" id="RJF80797.1"/>
    </source>
</evidence>
<comment type="caution">
    <text evidence="3">The sequence shown here is derived from an EMBL/GenBank/DDBJ whole genome shotgun (WGS) entry which is preliminary data.</text>
</comment>
<dbReference type="AlphaFoldDB" id="A0A418VUG1"/>
<reference evidence="3 4" key="1">
    <citation type="submission" date="2018-09" db="EMBL/GenBank/DDBJ databases">
        <authorList>
            <person name="Zhu H."/>
        </authorList>
    </citation>
    <scope>NUCLEOTIDE SEQUENCE [LARGE SCALE GENOMIC DNA]</scope>
    <source>
        <strain evidence="3 4">K1W22B-8</strain>
    </source>
</reference>
<dbReference type="Proteomes" id="UP000284605">
    <property type="component" value="Unassembled WGS sequence"/>
</dbReference>
<dbReference type="InterPro" id="IPR038734">
    <property type="entry name" value="YhaN_AAA"/>
</dbReference>
<evidence type="ECO:0000256" key="1">
    <source>
        <dbReference type="SAM" id="Coils"/>
    </source>
</evidence>
<gene>
    <name evidence="3" type="ORF">D3874_27330</name>
</gene>
<evidence type="ECO:0000313" key="4">
    <source>
        <dbReference type="Proteomes" id="UP000284605"/>
    </source>
</evidence>
<protein>
    <submittedName>
        <fullName evidence="3">Chromosome segregation protein SMC</fullName>
    </submittedName>
</protein>
<dbReference type="PANTHER" id="PTHR41259:SF1">
    <property type="entry name" value="DOUBLE-STRAND BREAK REPAIR RAD50 ATPASE, PUTATIVE-RELATED"/>
    <property type="match status" value="1"/>
</dbReference>
<dbReference type="Pfam" id="PF13514">
    <property type="entry name" value="AAA_27"/>
    <property type="match status" value="1"/>
</dbReference>
<evidence type="ECO:0000259" key="2">
    <source>
        <dbReference type="Pfam" id="PF13514"/>
    </source>
</evidence>
<dbReference type="Gene3D" id="3.40.50.300">
    <property type="entry name" value="P-loop containing nucleotide triphosphate hydrolases"/>
    <property type="match status" value="2"/>
</dbReference>
<feature type="coiled-coil region" evidence="1">
    <location>
        <begin position="829"/>
        <end position="902"/>
    </location>
</feature>
<dbReference type="SUPFAM" id="SSF52540">
    <property type="entry name" value="P-loop containing nucleoside triphosphate hydrolases"/>
    <property type="match status" value="1"/>
</dbReference>
<keyword evidence="4" id="KW-1185">Reference proteome</keyword>
<dbReference type="InterPro" id="IPR027417">
    <property type="entry name" value="P-loop_NTPase"/>
</dbReference>
<proteinExistence type="predicted"/>
<sequence>MRLSRLDLTRYGKFTDAYLIFRPPAPGETDFHIVYGPNEAGKSTAFSAWLDLLFGIPQRSRHDFLHPGPTMRIGAAVEFGGRTHALVRVKKSTGSLQDEHGGALPDALLQSGLGGLGREGYEAMFSLDDETLERGGDSILASKGDLGEMLFSASAGLANLSQQLDTLRVEADGFHRPGGRKGPITDAKARLDDLEARRKDLDVQAGAYNRLQAEQQAAHDAWMEASRRHGERSRELALVRKLLALLPLRARLQALKAELAPLAAIPKPPADGEARFQRLLKTQTIARTRKEASEAALARLAGTIDGLVPDPQVLALADRIVAADALRSAHEEAEKDLPRVKAKAEDEQRGIQTALALLGRSGTNPRDLLLDSATVAGLRDLIGRHSGITGQRHSAEAEARNAKALLARREARLAEASPAGDTSALVHLLNRLRQRDPGEALRRAEREIQAADDILAEKMATLLPWSGTAAEVERLPVPAGWQIDAWTSRLETARAGRVDARRAADSLREGIDRQAASLPEGPIAMAISLDDAAAARAVRESLWSAHRRDLRLETADAFETALRRDDQITGLLAQAQADARLQAAARAALDAQRQDLVQAEAAFRKAETTEAAVLTEIDMATSALGLSGRSLIELRGWLEARLLALAALGALRQAARMRDTAARDLEEAVSALRAGLATPGNGLDGLGFDLLAAEAQARIERGATLTSLRDALREAREAVDDRQEALDEARKAETVWTAAWESLLVRTWLAAATRDVAAMNGLLAGLDQLRTAVTSHDSLADRIGKMRANSDAFLGALAAIAAALGTEGAPSWKEVEGRLRRAEKVRDGRQKAEDDQAEARRALAEAQAEIEAIDRELAAMAGHFGLSDPAGLSETLAMGRDAARLRAEITACEKDIAEAAANEDVTQAIALAEADGRPALETREEHLVIEVDQSSQDLQKRYAAVSEFDRRIVAIGGDDAVARLEAERSNILLALEDGARQYLALRLGILLVDKGLRRYRDSHRSEMLNRASRAFSILSRGAYTGLAAQPDDTREVLVALARGGGAKLAPELSKGTRFQLYLALRIAGYHELARSRPPVPFIADDIMETFDDDRSAEAFTLLAEMSRTGQVIYLTHHRHLCGIARGVCPGVQVHELTV</sequence>
<feature type="coiled-coil region" evidence="1">
    <location>
        <begin position="705"/>
        <end position="735"/>
    </location>
</feature>
<feature type="domain" description="YhaN AAA" evidence="2">
    <location>
        <begin position="1"/>
        <end position="206"/>
    </location>
</feature>
<organism evidence="3 4">
    <name type="scientific">Oleomonas cavernae</name>
    <dbReference type="NCBI Taxonomy" id="2320859"/>
    <lineage>
        <taxon>Bacteria</taxon>
        <taxon>Pseudomonadati</taxon>
        <taxon>Pseudomonadota</taxon>
        <taxon>Alphaproteobacteria</taxon>
        <taxon>Acetobacterales</taxon>
        <taxon>Acetobacteraceae</taxon>
        <taxon>Oleomonas</taxon>
    </lineage>
</organism>
<name>A0A418VUG1_9PROT</name>
<accession>A0A418VUG1</accession>
<keyword evidence="1" id="KW-0175">Coiled coil</keyword>